<proteinExistence type="predicted"/>
<protein>
    <recommendedName>
        <fullName evidence="4">DUF3577 domain-containing protein</fullName>
    </recommendedName>
</protein>
<dbReference type="Proteomes" id="UP000242502">
    <property type="component" value="Unassembled WGS sequence"/>
</dbReference>
<dbReference type="EMBL" id="MDLC01000025">
    <property type="protein sequence ID" value="ODS23570.1"/>
    <property type="molecule type" value="Genomic_DNA"/>
</dbReference>
<reference evidence="2 3" key="1">
    <citation type="journal article" date="2016" name="Appl. Environ. Microbiol.">
        <title>Lack of Overt Genome Reduction in the Bryostatin-Producing Bryozoan Symbiont "Candidatus Endobugula sertula".</title>
        <authorList>
            <person name="Miller I.J."/>
            <person name="Vanee N."/>
            <person name="Fong S.S."/>
            <person name="Lim-Fong G.E."/>
            <person name="Kwan J.C."/>
        </authorList>
    </citation>
    <scope>NUCLEOTIDE SEQUENCE [LARGE SCALE GENOMIC DNA]</scope>
    <source>
        <strain evidence="2">AB1-4</strain>
    </source>
</reference>
<dbReference type="AlphaFoldDB" id="A0A1D2QPU8"/>
<sequence length="284" mass="31680">MTTQTNSQKKAYLNLHTEGMAYLNNIETVTPNKQGAKSFLSLSVALLEGDPEKPTKTYVSLVIPEALDDVTALLVKHREAIADRDTKVFANIKFANLRHKPFVYGENSQRAGELGVNLNAKLIGLKYLKVGDQVVYNSNENDDQRATDTATHETTAVRTTAPQSSPAPSVTQSTQSESSTKASPNNLFSELETVGADLFTMPLQITLSKDDPQFAARKEGVKAAGYHWNSEKFTWMLPEVELSQDDPAFESKKSLLKKMDYRFNRDSKTWRVAFSQRGNRQRQG</sequence>
<dbReference type="STRING" id="62101.AB835_08125"/>
<evidence type="ECO:0000256" key="1">
    <source>
        <dbReference type="SAM" id="MobiDB-lite"/>
    </source>
</evidence>
<accession>A0A1D2QPU8</accession>
<dbReference type="InterPro" id="IPR021960">
    <property type="entry name" value="DUF3577"/>
</dbReference>
<organism evidence="2 3">
    <name type="scientific">Candidatus Endobugula sertula</name>
    <name type="common">Bugula neritina bacterial symbiont</name>
    <dbReference type="NCBI Taxonomy" id="62101"/>
    <lineage>
        <taxon>Bacteria</taxon>
        <taxon>Pseudomonadati</taxon>
        <taxon>Pseudomonadota</taxon>
        <taxon>Gammaproteobacteria</taxon>
        <taxon>Cellvibrionales</taxon>
        <taxon>Cellvibrionaceae</taxon>
        <taxon>Candidatus Endobugula</taxon>
    </lineage>
</organism>
<evidence type="ECO:0008006" key="4">
    <source>
        <dbReference type="Google" id="ProtNLM"/>
    </source>
</evidence>
<feature type="compositionally biased region" description="Low complexity" evidence="1">
    <location>
        <begin position="169"/>
        <end position="183"/>
    </location>
</feature>
<name>A0A1D2QPU8_9GAMM</name>
<comment type="caution">
    <text evidence="2">The sequence shown here is derived from an EMBL/GenBank/DDBJ whole genome shotgun (WGS) entry which is preliminary data.</text>
</comment>
<evidence type="ECO:0000313" key="3">
    <source>
        <dbReference type="Proteomes" id="UP000242502"/>
    </source>
</evidence>
<evidence type="ECO:0000313" key="2">
    <source>
        <dbReference type="EMBL" id="ODS23570.1"/>
    </source>
</evidence>
<dbReference type="Pfam" id="PF12101">
    <property type="entry name" value="DUF3577"/>
    <property type="match status" value="1"/>
</dbReference>
<feature type="compositionally biased region" description="Low complexity" evidence="1">
    <location>
        <begin position="147"/>
        <end position="161"/>
    </location>
</feature>
<gene>
    <name evidence="2" type="ORF">AB835_08125</name>
</gene>
<feature type="region of interest" description="Disordered" evidence="1">
    <location>
        <begin position="139"/>
        <end position="184"/>
    </location>
</feature>